<keyword evidence="1" id="KW-1133">Transmembrane helix</keyword>
<sequence length="206" mass="22468">MATTESGGRNKGAVEVTPKYCCSRYFISIIIFLFPLAYASFVRFINSRDQCYIELFAHSISVSKAANVSTADWKTGLIATSPATGCKLSLHTVTSRFLRGDEVISQASPSLDGFGRLATFEKTDESVTVVDFRNVVTPVVNGSVVWDYRVESIVGLKAEFAHGFMSVVCPDIPVEFSADAAGNVFGSLLGGMRPCQYLLRDNMDYV</sequence>
<protein>
    <submittedName>
        <fullName evidence="3">Uncharacterized protein LOC130502606</fullName>
    </submittedName>
</protein>
<dbReference type="RefSeq" id="XP_056853331.1">
    <property type="nucleotide sequence ID" value="XM_056997351.1"/>
</dbReference>
<evidence type="ECO:0000313" key="2">
    <source>
        <dbReference type="Proteomes" id="UP000504610"/>
    </source>
</evidence>
<evidence type="ECO:0000256" key="1">
    <source>
        <dbReference type="SAM" id="Phobius"/>
    </source>
</evidence>
<dbReference type="KEGG" id="rsz:130502606"/>
<name>A0A9W3CP09_RAPSA</name>
<keyword evidence="1" id="KW-0472">Membrane</keyword>
<accession>A0A9W3CP09</accession>
<keyword evidence="2" id="KW-1185">Reference proteome</keyword>
<organism evidence="2 3">
    <name type="scientific">Raphanus sativus</name>
    <name type="common">Radish</name>
    <name type="synonym">Raphanus raphanistrum var. sativus</name>
    <dbReference type="NCBI Taxonomy" id="3726"/>
    <lineage>
        <taxon>Eukaryota</taxon>
        <taxon>Viridiplantae</taxon>
        <taxon>Streptophyta</taxon>
        <taxon>Embryophyta</taxon>
        <taxon>Tracheophyta</taxon>
        <taxon>Spermatophyta</taxon>
        <taxon>Magnoliopsida</taxon>
        <taxon>eudicotyledons</taxon>
        <taxon>Gunneridae</taxon>
        <taxon>Pentapetalae</taxon>
        <taxon>rosids</taxon>
        <taxon>malvids</taxon>
        <taxon>Brassicales</taxon>
        <taxon>Brassicaceae</taxon>
        <taxon>Brassiceae</taxon>
        <taxon>Raphanus</taxon>
    </lineage>
</organism>
<gene>
    <name evidence="3" type="primary">LOC130502606</name>
</gene>
<dbReference type="OrthoDB" id="1082592at2759"/>
<dbReference type="AlphaFoldDB" id="A0A9W3CP09"/>
<proteinExistence type="predicted"/>
<reference evidence="3" key="1">
    <citation type="submission" date="2025-08" db="UniProtKB">
        <authorList>
            <consortium name="RefSeq"/>
        </authorList>
    </citation>
    <scope>IDENTIFICATION</scope>
    <source>
        <tissue evidence="3">Leaf</tissue>
    </source>
</reference>
<dbReference type="Proteomes" id="UP000504610">
    <property type="component" value="Unplaced"/>
</dbReference>
<dbReference type="GeneID" id="130502606"/>
<feature type="transmembrane region" description="Helical" evidence="1">
    <location>
        <begin position="25"/>
        <end position="45"/>
    </location>
</feature>
<evidence type="ECO:0000313" key="3">
    <source>
        <dbReference type="RefSeq" id="XP_056853331.1"/>
    </source>
</evidence>
<keyword evidence="1" id="KW-0812">Transmembrane</keyword>